<name>U4LUM0_PYROM</name>
<dbReference type="Proteomes" id="UP000018144">
    <property type="component" value="Unassembled WGS sequence"/>
</dbReference>
<dbReference type="eggNOG" id="KOG0156">
    <property type="taxonomic scope" value="Eukaryota"/>
</dbReference>
<dbReference type="PANTHER" id="PTHR46206">
    <property type="entry name" value="CYTOCHROME P450"/>
    <property type="match status" value="1"/>
</dbReference>
<dbReference type="GO" id="GO:0016705">
    <property type="term" value="F:oxidoreductase activity, acting on paired donors, with incorporation or reduction of molecular oxygen"/>
    <property type="evidence" value="ECO:0007669"/>
    <property type="project" value="InterPro"/>
</dbReference>
<dbReference type="GO" id="GO:0004497">
    <property type="term" value="F:monooxygenase activity"/>
    <property type="evidence" value="ECO:0007669"/>
    <property type="project" value="UniProtKB-KW"/>
</dbReference>
<dbReference type="OrthoDB" id="1844152at2759"/>
<evidence type="ECO:0000256" key="3">
    <source>
        <dbReference type="ARBA" id="ARBA00022723"/>
    </source>
</evidence>
<evidence type="ECO:0000313" key="9">
    <source>
        <dbReference type="Proteomes" id="UP000018144"/>
    </source>
</evidence>
<reference evidence="8 9" key="1">
    <citation type="journal article" date="2013" name="PLoS Genet.">
        <title>The genome and development-dependent transcriptomes of Pyronema confluens: a window into fungal evolution.</title>
        <authorList>
            <person name="Traeger S."/>
            <person name="Altegoer F."/>
            <person name="Freitag M."/>
            <person name="Gabaldon T."/>
            <person name="Kempken F."/>
            <person name="Kumar A."/>
            <person name="Marcet-Houben M."/>
            <person name="Poggeler S."/>
            <person name="Stajich J.E."/>
            <person name="Nowrousian M."/>
        </authorList>
    </citation>
    <scope>NUCLEOTIDE SEQUENCE [LARGE SCALE GENOMIC DNA]</scope>
    <source>
        <strain evidence="9">CBS 100304</strain>
        <tissue evidence="8">Vegetative mycelium</tissue>
    </source>
</reference>
<organism evidence="8 9">
    <name type="scientific">Pyronema omphalodes (strain CBS 100304)</name>
    <name type="common">Pyronema confluens</name>
    <dbReference type="NCBI Taxonomy" id="1076935"/>
    <lineage>
        <taxon>Eukaryota</taxon>
        <taxon>Fungi</taxon>
        <taxon>Dikarya</taxon>
        <taxon>Ascomycota</taxon>
        <taxon>Pezizomycotina</taxon>
        <taxon>Pezizomycetes</taxon>
        <taxon>Pezizales</taxon>
        <taxon>Pyronemataceae</taxon>
        <taxon>Pyronema</taxon>
    </lineage>
</organism>
<evidence type="ECO:0000256" key="4">
    <source>
        <dbReference type="ARBA" id="ARBA00023002"/>
    </source>
</evidence>
<comment type="cofactor">
    <cofactor evidence="1 7">
        <name>heme</name>
        <dbReference type="ChEBI" id="CHEBI:30413"/>
    </cofactor>
</comment>
<keyword evidence="4" id="KW-0560">Oxidoreductase</keyword>
<keyword evidence="9" id="KW-1185">Reference proteome</keyword>
<evidence type="ECO:0000256" key="6">
    <source>
        <dbReference type="ARBA" id="ARBA00023033"/>
    </source>
</evidence>
<dbReference type="Pfam" id="PF00067">
    <property type="entry name" value="p450"/>
    <property type="match status" value="1"/>
</dbReference>
<dbReference type="SUPFAM" id="SSF48264">
    <property type="entry name" value="Cytochrome P450"/>
    <property type="match status" value="1"/>
</dbReference>
<protein>
    <submittedName>
        <fullName evidence="8">Similar to Ent-kaurene oxidase acc. no. O94142</fullName>
    </submittedName>
</protein>
<feature type="binding site" description="axial binding residue" evidence="7">
    <location>
        <position position="467"/>
    </location>
    <ligand>
        <name>heme</name>
        <dbReference type="ChEBI" id="CHEBI:30413"/>
    </ligand>
    <ligandPart>
        <name>Fe</name>
        <dbReference type="ChEBI" id="CHEBI:18248"/>
    </ligandPart>
</feature>
<keyword evidence="5 7" id="KW-0408">Iron</keyword>
<dbReference type="InterPro" id="IPR036396">
    <property type="entry name" value="Cyt_P450_sf"/>
</dbReference>
<dbReference type="EMBL" id="HF935650">
    <property type="protein sequence ID" value="CCX31776.1"/>
    <property type="molecule type" value="Genomic_DNA"/>
</dbReference>
<evidence type="ECO:0000256" key="7">
    <source>
        <dbReference type="PIRSR" id="PIRSR602403-1"/>
    </source>
</evidence>
<comment type="similarity">
    <text evidence="2">Belongs to the cytochrome P450 family.</text>
</comment>
<dbReference type="GO" id="GO:0020037">
    <property type="term" value="F:heme binding"/>
    <property type="evidence" value="ECO:0007669"/>
    <property type="project" value="InterPro"/>
</dbReference>
<dbReference type="PANTHER" id="PTHR46206:SF6">
    <property type="entry name" value="CYTOCHROME P450 MONOOXYGENASE AN1598-RELATED"/>
    <property type="match status" value="1"/>
</dbReference>
<keyword evidence="6" id="KW-0503">Monooxygenase</keyword>
<evidence type="ECO:0000256" key="1">
    <source>
        <dbReference type="ARBA" id="ARBA00001971"/>
    </source>
</evidence>
<evidence type="ECO:0000256" key="2">
    <source>
        <dbReference type="ARBA" id="ARBA00010617"/>
    </source>
</evidence>
<sequence length="524" mass="59868">MANETNFTNPLLGLKLPESIELPKIFLSLFGIWFTFNFVEALFTRDVFGSKAPYVGPSVQWLPGFVKRLLFHANASRIIYTGYGKFKNSIFRVMRNDYDLVVLSTKYLEELRALPDTKVSSIRAHIMNLAGKYSTTDILIESPLHTQTLQTRLTPNLGLLVEPMQKELLSTINSSFSTITDTWTPLAVFPTILNGIARVSASVFVSPLAENAAWLHGSVHYTENLFLVVYILKLIPSFLWPFVSPCIPAYWRIHYYLRSAKAMVSPIVLERRKAAAENPDWKPPFDFLQWMMEEAKTPEEQNPEKLAHRLLLVSLASIHTTTMCTTHVLYDLAQYPEYIEPLRQEVREAVESEGGWNKQTINRLKLMDSFIRESQRFNPPSLLSFHRVVIEPVTLADGTFLPKNTQICMPSGPLGMDSTVLIGDKPPTEFDGYRYFNERKKEGGGHRHQFTMTGKDHLHFGAGRYACPGRFLAANEIKMLLGTLLQEGYEWKFKEGTGRPKNWNMEEKIVPHTTAELLFRKVKQ</sequence>
<proteinExistence type="inferred from homology"/>
<keyword evidence="3 7" id="KW-0479">Metal-binding</keyword>
<dbReference type="GO" id="GO:0005506">
    <property type="term" value="F:iron ion binding"/>
    <property type="evidence" value="ECO:0007669"/>
    <property type="project" value="InterPro"/>
</dbReference>
<evidence type="ECO:0000256" key="5">
    <source>
        <dbReference type="ARBA" id="ARBA00023004"/>
    </source>
</evidence>
<keyword evidence="7" id="KW-0349">Heme</keyword>
<accession>U4LUM0</accession>
<dbReference type="AlphaFoldDB" id="U4LUM0"/>
<dbReference type="OMA" id="CKDEWVE"/>
<dbReference type="InterPro" id="IPR001128">
    <property type="entry name" value="Cyt_P450"/>
</dbReference>
<dbReference type="Gene3D" id="1.10.630.10">
    <property type="entry name" value="Cytochrome P450"/>
    <property type="match status" value="1"/>
</dbReference>
<evidence type="ECO:0000313" key="8">
    <source>
        <dbReference type="EMBL" id="CCX31776.1"/>
    </source>
</evidence>
<dbReference type="STRING" id="1076935.U4LUM0"/>
<gene>
    <name evidence="8" type="ORF">PCON_11420</name>
</gene>
<dbReference type="PRINTS" id="PR00465">
    <property type="entry name" value="EP450IV"/>
</dbReference>
<dbReference type="InterPro" id="IPR002403">
    <property type="entry name" value="Cyt_P450_E_grp-IV"/>
</dbReference>
<dbReference type="CDD" id="cd11041">
    <property type="entry name" value="CYP503A1-like"/>
    <property type="match status" value="1"/>
</dbReference>